<comment type="caution">
    <text evidence="2">The sequence shown here is derived from an EMBL/GenBank/DDBJ whole genome shotgun (WGS) entry which is preliminary data.</text>
</comment>
<name>A0A139MYX8_STRCR</name>
<evidence type="ECO:0000313" key="2">
    <source>
        <dbReference type="EMBL" id="KXT68968.1"/>
    </source>
</evidence>
<evidence type="ECO:0000313" key="3">
    <source>
        <dbReference type="Proteomes" id="UP000070377"/>
    </source>
</evidence>
<dbReference type="InterPro" id="IPR059176">
    <property type="entry name" value="UDP-X_N"/>
</dbReference>
<dbReference type="GO" id="GO:0016787">
    <property type="term" value="F:hydrolase activity"/>
    <property type="evidence" value="ECO:0007669"/>
    <property type="project" value="UniProtKB-KW"/>
</dbReference>
<sequence length="203" mass="23294">MGTTDTALILQRLLAITDTGLSFAASDFDRERYADIRDNLNQLLNETSHLEPDELSDLLRPTDYYATPLVDVRAFIVQQGKICLVRGQQEETWALPGGFCEVGLSPKENIVKEIQEETGFQASVVRLLAVFDSNKFQPQSKQYVKLVFECQLKEGDFQPNLEITELSFFAPQDLPLLSEKRITKEQLQLLWDIYQNQQEQYID</sequence>
<dbReference type="InterPro" id="IPR015797">
    <property type="entry name" value="NUDIX_hydrolase-like_dom_sf"/>
</dbReference>
<dbReference type="EMBL" id="LQRD01000062">
    <property type="protein sequence ID" value="KXT68968.1"/>
    <property type="molecule type" value="Genomic_DNA"/>
</dbReference>
<dbReference type="AlphaFoldDB" id="A0A139MYX8"/>
<accession>A0A139MYX8</accession>
<dbReference type="InterPro" id="IPR000086">
    <property type="entry name" value="NUDIX_hydrolase_dom"/>
</dbReference>
<dbReference type="Proteomes" id="UP000070377">
    <property type="component" value="Unassembled WGS sequence"/>
</dbReference>
<dbReference type="RefSeq" id="WP_061423155.1">
    <property type="nucleotide sequence ID" value="NZ_KQ969062.1"/>
</dbReference>
<dbReference type="Gene3D" id="6.10.250.1120">
    <property type="match status" value="1"/>
</dbReference>
<dbReference type="PANTHER" id="PTHR43222:SF2">
    <property type="entry name" value="NUDIX HYDROLASE 23, CHLOROPLASTIC"/>
    <property type="match status" value="1"/>
</dbReference>
<gene>
    <name evidence="2" type="ORF">SCRDD08_01619</name>
</gene>
<protein>
    <submittedName>
        <fullName evidence="2">Phosphohydrolase (MutT/nudix family protein)</fullName>
    </submittedName>
</protein>
<dbReference type="STRING" id="45634.SCRDD08_01619"/>
<dbReference type="Pfam" id="PF12535">
    <property type="entry name" value="Nudix_N"/>
    <property type="match status" value="1"/>
</dbReference>
<organism evidence="2 3">
    <name type="scientific">Streptococcus cristatus</name>
    <dbReference type="NCBI Taxonomy" id="45634"/>
    <lineage>
        <taxon>Bacteria</taxon>
        <taxon>Bacillati</taxon>
        <taxon>Bacillota</taxon>
        <taxon>Bacilli</taxon>
        <taxon>Lactobacillales</taxon>
        <taxon>Streptococcaceae</taxon>
        <taxon>Streptococcus</taxon>
    </lineage>
</organism>
<proteinExistence type="predicted"/>
<dbReference type="PATRIC" id="fig|45634.12.peg.1692"/>
<dbReference type="SUPFAM" id="SSF55811">
    <property type="entry name" value="Nudix"/>
    <property type="match status" value="1"/>
</dbReference>
<dbReference type="Gene3D" id="3.90.79.10">
    <property type="entry name" value="Nucleoside Triphosphate Pyrophosphohydrolase"/>
    <property type="match status" value="1"/>
</dbReference>
<feature type="domain" description="Nudix hydrolase" evidence="1">
    <location>
        <begin position="67"/>
        <end position="191"/>
    </location>
</feature>
<dbReference type="PROSITE" id="PS51462">
    <property type="entry name" value="NUDIX"/>
    <property type="match status" value="1"/>
</dbReference>
<evidence type="ECO:0000259" key="1">
    <source>
        <dbReference type="PROSITE" id="PS51462"/>
    </source>
</evidence>
<dbReference type="PANTHER" id="PTHR43222">
    <property type="entry name" value="NUDIX HYDROLASE 23"/>
    <property type="match status" value="1"/>
</dbReference>
<keyword evidence="2" id="KW-0378">Hydrolase</keyword>
<reference evidence="2 3" key="1">
    <citation type="submission" date="2016-01" db="EMBL/GenBank/DDBJ databases">
        <title>Highly variable Streptococcus oralis are common among viridans streptococci isolated from primates.</title>
        <authorList>
            <person name="Denapaite D."/>
            <person name="Rieger M."/>
            <person name="Koendgen S."/>
            <person name="Brueckner R."/>
            <person name="Ochigava I."/>
            <person name="Kappeler P."/>
            <person name="Maetz-Rensing K."/>
            <person name="Leendertz F."/>
            <person name="Hakenbeck R."/>
        </authorList>
    </citation>
    <scope>NUCLEOTIDE SEQUENCE [LARGE SCALE GENOMIC DNA]</scope>
    <source>
        <strain evidence="2 3">DD08</strain>
    </source>
</reference>
<dbReference type="Pfam" id="PF00293">
    <property type="entry name" value="NUDIX"/>
    <property type="match status" value="1"/>
</dbReference>